<organism evidence="1 2">
    <name type="scientific">Rothia nasimurium</name>
    <dbReference type="NCBI Taxonomy" id="85336"/>
    <lineage>
        <taxon>Bacteria</taxon>
        <taxon>Bacillati</taxon>
        <taxon>Actinomycetota</taxon>
        <taxon>Actinomycetes</taxon>
        <taxon>Micrococcales</taxon>
        <taxon>Micrococcaceae</taxon>
        <taxon>Rothia</taxon>
    </lineage>
</organism>
<proteinExistence type="predicted"/>
<accession>A0A4Y9F519</accession>
<evidence type="ECO:0000313" key="1">
    <source>
        <dbReference type="EMBL" id="TFU23369.1"/>
    </source>
</evidence>
<sequence length="316" mass="35181">MDSQLDGSLEAISNVSLDATYHPLEGNLPSETTEGNSENIFLLDSGELKIEVPKDSDSPVSIEDSNSKTLITMPTEEGASDAQVVADSVAGFEGINYDSYASLKETGDIQFSTAIKNINAPSEYEYNFVLSEGEKFSKVDKYIVVLDSKGEISAVIDEPWAKDAAGKTVPTFFDIRDNKLVQHVDHKSGEYAYPIIADPVYSRGIISQVVTEQWTAETHWHVAIKVTLKARALWGVGQMDKVYRDGLADLREHHPRSMSSESMAQQWECHVVGLPATRTIDLESIRPSNPQWRDRIPTIQQIVREGKQPIYDTCNW</sequence>
<dbReference type="EMBL" id="SPQC01000008">
    <property type="protein sequence ID" value="TFU23369.1"/>
    <property type="molecule type" value="Genomic_DNA"/>
</dbReference>
<dbReference type="AlphaFoldDB" id="A0A4Y9F519"/>
<gene>
    <name evidence="1" type="ORF">E4U03_03245</name>
</gene>
<dbReference type="RefSeq" id="WP_135011558.1">
    <property type="nucleotide sequence ID" value="NZ_JADGLK010000008.1"/>
</dbReference>
<protein>
    <submittedName>
        <fullName evidence="1">Uncharacterized protein</fullName>
    </submittedName>
</protein>
<reference evidence="1 2" key="1">
    <citation type="submission" date="2019-03" db="EMBL/GenBank/DDBJ databases">
        <title>Diversity of the mouse oral microbiome.</title>
        <authorList>
            <person name="Joseph S."/>
            <person name="Aduse-Opoku J."/>
            <person name="Curtis M."/>
            <person name="Wade W."/>
            <person name="Hashim A."/>
        </authorList>
    </citation>
    <scope>NUCLEOTIDE SEQUENCE [LARGE SCALE GENOMIC DNA]</scope>
    <source>
        <strain evidence="2">irhom_31</strain>
    </source>
</reference>
<name>A0A4Y9F519_9MICC</name>
<dbReference type="OrthoDB" id="4966865at2"/>
<dbReference type="Proteomes" id="UP000297951">
    <property type="component" value="Unassembled WGS sequence"/>
</dbReference>
<evidence type="ECO:0000313" key="2">
    <source>
        <dbReference type="Proteomes" id="UP000297951"/>
    </source>
</evidence>
<comment type="caution">
    <text evidence="1">The sequence shown here is derived from an EMBL/GenBank/DDBJ whole genome shotgun (WGS) entry which is preliminary data.</text>
</comment>